<reference evidence="1" key="1">
    <citation type="journal article" date="2014" name="Front. Microbiol.">
        <title>High frequency of phylogenetically diverse reductive dehalogenase-homologous genes in deep subseafloor sedimentary metagenomes.</title>
        <authorList>
            <person name="Kawai M."/>
            <person name="Futagami T."/>
            <person name="Toyoda A."/>
            <person name="Takaki Y."/>
            <person name="Nishi S."/>
            <person name="Hori S."/>
            <person name="Arai W."/>
            <person name="Tsubouchi T."/>
            <person name="Morono Y."/>
            <person name="Uchiyama I."/>
            <person name="Ito T."/>
            <person name="Fujiyama A."/>
            <person name="Inagaki F."/>
            <person name="Takami H."/>
        </authorList>
    </citation>
    <scope>NUCLEOTIDE SEQUENCE</scope>
    <source>
        <strain evidence="1">Expedition CK06-06</strain>
    </source>
</reference>
<name>X1H8K7_9ZZZZ</name>
<comment type="caution">
    <text evidence="1">The sequence shown here is derived from an EMBL/GenBank/DDBJ whole genome shotgun (WGS) entry which is preliminary data.</text>
</comment>
<protein>
    <submittedName>
        <fullName evidence="1">Uncharacterized protein</fullName>
    </submittedName>
</protein>
<proteinExistence type="predicted"/>
<gene>
    <name evidence="1" type="ORF">S03H2_37657</name>
</gene>
<dbReference type="AlphaFoldDB" id="X1H8K7"/>
<sequence>PLTTILRVRFGLVTRDELPEDYKTVWDRVKAGIV</sequence>
<accession>X1H8K7</accession>
<feature type="non-terminal residue" evidence="1">
    <location>
        <position position="1"/>
    </location>
</feature>
<evidence type="ECO:0000313" key="1">
    <source>
        <dbReference type="EMBL" id="GAH50184.1"/>
    </source>
</evidence>
<dbReference type="EMBL" id="BARU01023184">
    <property type="protein sequence ID" value="GAH50184.1"/>
    <property type="molecule type" value="Genomic_DNA"/>
</dbReference>
<organism evidence="1">
    <name type="scientific">marine sediment metagenome</name>
    <dbReference type="NCBI Taxonomy" id="412755"/>
    <lineage>
        <taxon>unclassified sequences</taxon>
        <taxon>metagenomes</taxon>
        <taxon>ecological metagenomes</taxon>
    </lineage>
</organism>